<accession>A0A1B1P7E7</accession>
<evidence type="ECO:0000313" key="2">
    <source>
        <dbReference type="EMBL" id="ANT40025.1"/>
    </source>
</evidence>
<sequence length="82" mass="9362">MVQKDVAVEKQSEAEQPNKKDKKQRVLLCEGAAKGNGAAYFIFREDLTIYPHSELVIGKDISTHEAQLLLNEKTWKFKEVTK</sequence>
<gene>
    <name evidence="2" type="ORF">BMBtpLA2_65</name>
</gene>
<dbReference type="Proteomes" id="UP000221937">
    <property type="component" value="Segment"/>
</dbReference>
<evidence type="ECO:0000256" key="1">
    <source>
        <dbReference type="SAM" id="MobiDB-lite"/>
    </source>
</evidence>
<feature type="compositionally biased region" description="Basic and acidic residues" evidence="1">
    <location>
        <begin position="1"/>
        <end position="19"/>
    </location>
</feature>
<organism evidence="2 3">
    <name type="scientific">Bacillus phage vB_BtS_BMBtp14</name>
    <dbReference type="NCBI Taxonomy" id="1868826"/>
    <lineage>
        <taxon>Viruses</taxon>
        <taxon>Duplodnaviria</taxon>
        <taxon>Heunggongvirae</taxon>
        <taxon>Uroviricota</taxon>
        <taxon>Caudoviricetes</taxon>
        <taxon>Skryabinvirinae</taxon>
        <taxon>Bembunaquatrovirus</taxon>
        <taxon>Bembunaquatrovirus BMBtp14</taxon>
    </lineage>
</organism>
<keyword evidence="3" id="KW-1185">Reference proteome</keyword>
<evidence type="ECO:0000313" key="3">
    <source>
        <dbReference type="Proteomes" id="UP000221937"/>
    </source>
</evidence>
<protein>
    <submittedName>
        <fullName evidence="2">Uncharacterized protein</fullName>
    </submittedName>
</protein>
<dbReference type="EMBL" id="KX190833">
    <property type="protein sequence ID" value="ANT40025.1"/>
    <property type="molecule type" value="Genomic_DNA"/>
</dbReference>
<proteinExistence type="predicted"/>
<name>A0A1B1P7E7_9CAUD</name>
<feature type="region of interest" description="Disordered" evidence="1">
    <location>
        <begin position="1"/>
        <end position="23"/>
    </location>
</feature>
<reference evidence="2 3" key="1">
    <citation type="submission" date="2016-05" db="EMBL/GenBank/DDBJ databases">
        <title>Undiscovered low abundance phages are ubiquitous in bacterial genomes.</title>
        <authorList>
            <person name="Dong Z."/>
            <person name="Liu H."/>
            <person name="Zheng J."/>
            <person name="Peng D."/>
        </authorList>
    </citation>
    <scope>NUCLEOTIDE SEQUENCE [LARGE SCALE GENOMIC DNA]</scope>
</reference>